<dbReference type="GeneID" id="94195393"/>
<feature type="non-terminal residue" evidence="2">
    <location>
        <position position="1"/>
    </location>
</feature>
<comment type="caution">
    <text evidence="2">The sequence shown here is derived from an EMBL/GenBank/DDBJ whole genome shotgun (WGS) entry which is preliminary data.</text>
</comment>
<dbReference type="Proteomes" id="UP001497744">
    <property type="component" value="Unassembled WGS sequence"/>
</dbReference>
<keyword evidence="3" id="KW-1185">Reference proteome</keyword>
<reference evidence="2 3" key="1">
    <citation type="submission" date="2021-06" db="EMBL/GenBank/DDBJ databases">
        <title>Genome sequence of Babesia caballi.</title>
        <authorList>
            <person name="Yamagishi J."/>
            <person name="Kidaka T."/>
            <person name="Ochi A."/>
        </authorList>
    </citation>
    <scope>NUCLEOTIDE SEQUENCE [LARGE SCALE GENOMIC DNA]</scope>
    <source>
        <strain evidence="2">USDA-D6B2</strain>
    </source>
</reference>
<sequence length="508" mass="54216">LDGDLSPTQSSRGAKRVPRHAALLGSADMRVVAAECEVMCTAVESLESLGLWKAVTLVVHFPPLVIDFLALAFGTDVERAHAVYTSIGAVDINQYTLRRLVEELGVHESPGEDDLLERVAELLRRRSLLPVALYGIHALVMRATCGSAGPFSDMFEQLREEIAGLLPRGYTHCAAGASDSIVLSKCAKIASGASTSSPASHAQQEQYVRRMGHMLALAKLLRSLDHQESFYMESISSSHAVELCEGSIDFPSFSCYVGADRAEELAVVGGTFVGESGRLQCYAEYLVAALLSCHRLAVGYGGSLGPNSVDVVVTCQSSKLLPAAASVSCRLIDAGISCECRALPLIHTDHFNERLRQAGGVKFRVHLQGSGGSGSGLESCGLPSSTESLSGERSTDEDEAGDAPADLRSAESWHSHQRSSIRDAAAPVRRHERQGAASALESETAPDADAFSKKAAAGAPMDYDDDRTFSGVSFQVEPLRECYGQPRKIDSGAALVRYMKALLSRDGQ</sequence>
<feature type="region of interest" description="Disordered" evidence="1">
    <location>
        <begin position="371"/>
        <end position="448"/>
    </location>
</feature>
<dbReference type="AlphaFoldDB" id="A0AAV4LW91"/>
<organism evidence="2 3">
    <name type="scientific">Babesia caballi</name>
    <dbReference type="NCBI Taxonomy" id="5871"/>
    <lineage>
        <taxon>Eukaryota</taxon>
        <taxon>Sar</taxon>
        <taxon>Alveolata</taxon>
        <taxon>Apicomplexa</taxon>
        <taxon>Aconoidasida</taxon>
        <taxon>Piroplasmida</taxon>
        <taxon>Babesiidae</taxon>
        <taxon>Babesia</taxon>
    </lineage>
</organism>
<keyword evidence="2" id="KW-0418">Kinase</keyword>
<keyword evidence="2" id="KW-0808">Transferase</keyword>
<feature type="compositionally biased region" description="Low complexity" evidence="1">
    <location>
        <begin position="376"/>
        <end position="385"/>
    </location>
</feature>
<gene>
    <name evidence="2" type="ORF">BcabD6B2_33470</name>
</gene>
<proteinExistence type="predicted"/>
<protein>
    <submittedName>
        <fullName evidence="2">Serine-threonine protein kinase</fullName>
    </submittedName>
</protein>
<accession>A0AAV4LW91</accession>
<evidence type="ECO:0000313" key="3">
    <source>
        <dbReference type="Proteomes" id="UP001497744"/>
    </source>
</evidence>
<dbReference type="EMBL" id="BPLF01000003">
    <property type="protein sequence ID" value="GIX63912.1"/>
    <property type="molecule type" value="Genomic_DNA"/>
</dbReference>
<name>A0AAV4LW91_BABCB</name>
<dbReference type="GO" id="GO:0016301">
    <property type="term" value="F:kinase activity"/>
    <property type="evidence" value="ECO:0007669"/>
    <property type="project" value="UniProtKB-KW"/>
</dbReference>
<evidence type="ECO:0000256" key="1">
    <source>
        <dbReference type="SAM" id="MobiDB-lite"/>
    </source>
</evidence>
<dbReference type="RefSeq" id="XP_067715981.1">
    <property type="nucleotide sequence ID" value="XM_067859880.1"/>
</dbReference>
<evidence type="ECO:0000313" key="2">
    <source>
        <dbReference type="EMBL" id="GIX63912.1"/>
    </source>
</evidence>